<dbReference type="InterPro" id="IPR003265">
    <property type="entry name" value="HhH-GPD_domain"/>
</dbReference>
<dbReference type="GO" id="GO:0051539">
    <property type="term" value="F:4 iron, 4 sulfur cluster binding"/>
    <property type="evidence" value="ECO:0007669"/>
    <property type="project" value="UniProtKB-KW"/>
</dbReference>
<dbReference type="AlphaFoldDB" id="E4MPA2"/>
<evidence type="ECO:0000256" key="1">
    <source>
        <dbReference type="ARBA" id="ARBA00022485"/>
    </source>
</evidence>
<evidence type="ECO:0000259" key="5">
    <source>
        <dbReference type="SMART" id="SM00478"/>
    </source>
</evidence>
<dbReference type="SMART" id="SM00478">
    <property type="entry name" value="ENDO3c"/>
    <property type="match status" value="1"/>
</dbReference>
<name>E4MPA2_CAPOC</name>
<reference evidence="6 7" key="1">
    <citation type="submission" date="2010-10" db="EMBL/GenBank/DDBJ databases">
        <authorList>
            <person name="Muzny D."/>
            <person name="Qin X."/>
            <person name="Deng J."/>
            <person name="Jiang H."/>
            <person name="Liu Y."/>
            <person name="Qu J."/>
            <person name="Song X.-Z."/>
            <person name="Zhang L."/>
            <person name="Thornton R."/>
            <person name="Coyle M."/>
            <person name="Francisco L."/>
            <person name="Jackson L."/>
            <person name="Javaid M."/>
            <person name="Korchina V."/>
            <person name="Kovar C."/>
            <person name="Mata R."/>
            <person name="Mathew T."/>
            <person name="Ngo R."/>
            <person name="Nguyen L."/>
            <person name="Nguyen N."/>
            <person name="Okwuonu G."/>
            <person name="Ongeri F."/>
            <person name="Pham C."/>
            <person name="Simmons D."/>
            <person name="Wilczek-Boney K."/>
            <person name="Hale W."/>
            <person name="Jakkamsetti A."/>
            <person name="Pham P."/>
            <person name="Ruth R."/>
            <person name="San Lucas F."/>
            <person name="Warren J."/>
            <person name="Zhang J."/>
            <person name="Zhao Z."/>
            <person name="Zhou C."/>
            <person name="Zhu D."/>
            <person name="Lee S."/>
            <person name="Bess C."/>
            <person name="Blankenburg K."/>
            <person name="Forbes L."/>
            <person name="Fu Q."/>
            <person name="Gubbala S."/>
            <person name="Hirani K."/>
            <person name="Jayaseelan J.C."/>
            <person name="Lara F."/>
            <person name="Munidasa M."/>
            <person name="Palculict T."/>
            <person name="Patil S."/>
            <person name="Pu L.-L."/>
            <person name="Saada N."/>
            <person name="Tang L."/>
            <person name="Weissenberger G."/>
            <person name="Zhu Y."/>
            <person name="Hemphill L."/>
            <person name="Shang Y."/>
            <person name="Youmans B."/>
            <person name="Ayvaz T."/>
            <person name="Ross M."/>
            <person name="Santibanez J."/>
            <person name="Aqrawi P."/>
            <person name="Gross S."/>
            <person name="Joshi V."/>
            <person name="Fowler G."/>
            <person name="Nazareth L."/>
            <person name="Reid J."/>
            <person name="Worley K."/>
            <person name="Petrosino J."/>
            <person name="Highlander S."/>
            <person name="Gibbs R."/>
        </authorList>
    </citation>
    <scope>NUCLEOTIDE SEQUENCE [LARGE SCALE GENOMIC DNA]</scope>
    <source>
        <strain evidence="6 7">F0287</strain>
    </source>
</reference>
<keyword evidence="4" id="KW-0411">Iron-sulfur</keyword>
<gene>
    <name evidence="6" type="ORF">HMPREF1977_0212</name>
</gene>
<dbReference type="InterPro" id="IPR023170">
    <property type="entry name" value="HhH_base_excis_C"/>
</dbReference>
<dbReference type="EMBL" id="AEOH01000005">
    <property type="protein sequence ID" value="EFS98453.1"/>
    <property type="molecule type" value="Genomic_DNA"/>
</dbReference>
<keyword evidence="2" id="KW-0479">Metal-binding</keyword>
<dbReference type="InterPro" id="IPR011257">
    <property type="entry name" value="DNA_glycosylase"/>
</dbReference>
<dbReference type="GO" id="GO:0006284">
    <property type="term" value="P:base-excision repair"/>
    <property type="evidence" value="ECO:0007669"/>
    <property type="project" value="InterPro"/>
</dbReference>
<sequence length="216" mass="25162">MFCTFASSEGYFMSQKIKVFNKLLAHYGKQYWWNDPNRITDWISMILIQQTTQQNTEKALANLEGNLSVEALHAMELNTLQEYIRPAGFYKQKSTYIKALMEWYVSHGASLQKFEAIPTEELRKELLSIKGVGEETADAMLLYIFERKVFIADQYAIRLLNRLNLSSAQTYKALREECMPLVAEIPLETCQEWHAVIDVHGKAYRKGFTDEQWLLE</sequence>
<dbReference type="eggNOG" id="COG2231">
    <property type="taxonomic scope" value="Bacteria"/>
</dbReference>
<proteinExistence type="predicted"/>
<organism evidence="6 7">
    <name type="scientific">Capnocytophaga ochracea F0287</name>
    <dbReference type="NCBI Taxonomy" id="873517"/>
    <lineage>
        <taxon>Bacteria</taxon>
        <taxon>Pseudomonadati</taxon>
        <taxon>Bacteroidota</taxon>
        <taxon>Flavobacteriia</taxon>
        <taxon>Flavobacteriales</taxon>
        <taxon>Flavobacteriaceae</taxon>
        <taxon>Capnocytophaga</taxon>
    </lineage>
</organism>
<dbReference type="Proteomes" id="UP000005391">
    <property type="component" value="Unassembled WGS sequence"/>
</dbReference>
<dbReference type="GO" id="GO:0046872">
    <property type="term" value="F:metal ion binding"/>
    <property type="evidence" value="ECO:0007669"/>
    <property type="project" value="UniProtKB-KW"/>
</dbReference>
<protein>
    <submittedName>
        <fullName evidence="6">Base excision DNA repair protein, HhH-GPD family</fullName>
    </submittedName>
</protein>
<dbReference type="Pfam" id="PF00730">
    <property type="entry name" value="HhH-GPD"/>
    <property type="match status" value="1"/>
</dbReference>
<evidence type="ECO:0000256" key="3">
    <source>
        <dbReference type="ARBA" id="ARBA00023004"/>
    </source>
</evidence>
<dbReference type="PANTHER" id="PTHR10359:SF19">
    <property type="entry name" value="DNA REPAIR GLYCOSYLASE MJ1434-RELATED"/>
    <property type="match status" value="1"/>
</dbReference>
<dbReference type="SUPFAM" id="SSF48150">
    <property type="entry name" value="DNA-glycosylase"/>
    <property type="match status" value="1"/>
</dbReference>
<evidence type="ECO:0000256" key="4">
    <source>
        <dbReference type="ARBA" id="ARBA00023014"/>
    </source>
</evidence>
<dbReference type="PANTHER" id="PTHR10359">
    <property type="entry name" value="A/G-SPECIFIC ADENINE GLYCOSYLASE/ENDONUCLEASE III"/>
    <property type="match status" value="1"/>
</dbReference>
<dbReference type="PIRSF" id="PIRSF001435">
    <property type="entry name" value="Nth"/>
    <property type="match status" value="1"/>
</dbReference>
<accession>E4MPA2</accession>
<evidence type="ECO:0000313" key="6">
    <source>
        <dbReference type="EMBL" id="EFS98453.1"/>
    </source>
</evidence>
<keyword evidence="1" id="KW-0004">4Fe-4S</keyword>
<dbReference type="Gene3D" id="1.10.340.30">
    <property type="entry name" value="Hypothetical protein, domain 2"/>
    <property type="match status" value="1"/>
</dbReference>
<feature type="domain" description="HhH-GPD" evidence="5">
    <location>
        <begin position="47"/>
        <end position="203"/>
    </location>
</feature>
<evidence type="ECO:0000256" key="2">
    <source>
        <dbReference type="ARBA" id="ARBA00022723"/>
    </source>
</evidence>
<evidence type="ECO:0000313" key="7">
    <source>
        <dbReference type="Proteomes" id="UP000005391"/>
    </source>
</evidence>
<dbReference type="GO" id="GO:0003824">
    <property type="term" value="F:catalytic activity"/>
    <property type="evidence" value="ECO:0007669"/>
    <property type="project" value="InterPro"/>
</dbReference>
<dbReference type="CDD" id="cd00056">
    <property type="entry name" value="ENDO3c"/>
    <property type="match status" value="1"/>
</dbReference>
<dbReference type="Gene3D" id="1.10.1670.10">
    <property type="entry name" value="Helix-hairpin-Helix base-excision DNA repair enzymes (C-terminal)"/>
    <property type="match status" value="1"/>
</dbReference>
<dbReference type="HOGENOM" id="CLU_012862_6_1_10"/>
<keyword evidence="3" id="KW-0408">Iron</keyword>
<comment type="caution">
    <text evidence="6">The sequence shown here is derived from an EMBL/GenBank/DDBJ whole genome shotgun (WGS) entry which is preliminary data.</text>
</comment>